<feature type="compositionally biased region" description="Low complexity" evidence="1">
    <location>
        <begin position="12"/>
        <end position="23"/>
    </location>
</feature>
<feature type="non-terminal residue" evidence="2">
    <location>
        <position position="1"/>
    </location>
</feature>
<feature type="region of interest" description="Disordered" evidence="1">
    <location>
        <begin position="1"/>
        <end position="49"/>
    </location>
</feature>
<accession>A0A821VPG1</accession>
<proteinExistence type="predicted"/>
<evidence type="ECO:0000256" key="1">
    <source>
        <dbReference type="SAM" id="MobiDB-lite"/>
    </source>
</evidence>
<dbReference type="AlphaFoldDB" id="A0A821VPG1"/>
<evidence type="ECO:0000313" key="2">
    <source>
        <dbReference type="EMBL" id="CAF4910719.1"/>
    </source>
</evidence>
<gene>
    <name evidence="2" type="ORF">UJA718_LOCUS45955</name>
</gene>
<feature type="compositionally biased region" description="Polar residues" evidence="1">
    <location>
        <begin position="1"/>
        <end position="11"/>
    </location>
</feature>
<feature type="compositionally biased region" description="Acidic residues" evidence="1">
    <location>
        <begin position="40"/>
        <end position="49"/>
    </location>
</feature>
<feature type="compositionally biased region" description="Polar residues" evidence="1">
    <location>
        <begin position="24"/>
        <end position="39"/>
    </location>
</feature>
<sequence>PNSLCLSIQNESSSPIHLSSSPSTTKNNSIDEQDQGSNLSEDESSTDRD</sequence>
<keyword evidence="3" id="KW-1185">Reference proteome</keyword>
<dbReference type="EMBL" id="CAJOBP010079774">
    <property type="protein sequence ID" value="CAF4910719.1"/>
    <property type="molecule type" value="Genomic_DNA"/>
</dbReference>
<evidence type="ECO:0000313" key="3">
    <source>
        <dbReference type="Proteomes" id="UP000663873"/>
    </source>
</evidence>
<reference evidence="2" key="1">
    <citation type="submission" date="2021-02" db="EMBL/GenBank/DDBJ databases">
        <authorList>
            <person name="Nowell W R."/>
        </authorList>
    </citation>
    <scope>NUCLEOTIDE SEQUENCE</scope>
</reference>
<name>A0A821VPG1_9BILA</name>
<dbReference type="Proteomes" id="UP000663873">
    <property type="component" value="Unassembled WGS sequence"/>
</dbReference>
<feature type="non-terminal residue" evidence="2">
    <location>
        <position position="49"/>
    </location>
</feature>
<organism evidence="2 3">
    <name type="scientific">Rotaria socialis</name>
    <dbReference type="NCBI Taxonomy" id="392032"/>
    <lineage>
        <taxon>Eukaryota</taxon>
        <taxon>Metazoa</taxon>
        <taxon>Spiralia</taxon>
        <taxon>Gnathifera</taxon>
        <taxon>Rotifera</taxon>
        <taxon>Eurotatoria</taxon>
        <taxon>Bdelloidea</taxon>
        <taxon>Philodinida</taxon>
        <taxon>Philodinidae</taxon>
        <taxon>Rotaria</taxon>
    </lineage>
</organism>
<comment type="caution">
    <text evidence="2">The sequence shown here is derived from an EMBL/GenBank/DDBJ whole genome shotgun (WGS) entry which is preliminary data.</text>
</comment>
<protein>
    <submittedName>
        <fullName evidence="2">Uncharacterized protein</fullName>
    </submittedName>
</protein>